<sequence>MVMIGDQLTRLQRHRHQYLWPNHKPVHRVSQPSQESPYSKPYHSYRRHRDNEPFVVMSTKSSSRPTATGADDRAKAVSNHSEGSRISGETRRLSATSGPHSPSKRTSERRLSSNGDITKKSDTNHTDPKNGDESTAQSATESNQKSGKSNARKGFLRGVVTTEQHDKQKSLLKTVRTHTRTRSESGQQAIDAPVVQTRVHSKKSSNDMNQLNASTDRARKTFAMPLPPN</sequence>
<protein>
    <submittedName>
        <fullName evidence="2">Uncharacterized protein</fullName>
    </submittedName>
</protein>
<dbReference type="EMBL" id="CAJPVJ010007447">
    <property type="protein sequence ID" value="CAG2171242.1"/>
    <property type="molecule type" value="Genomic_DNA"/>
</dbReference>
<name>A0A7R9QQE7_9ACAR</name>
<gene>
    <name evidence="2" type="ORF">ONB1V03_LOCUS10705</name>
</gene>
<dbReference type="AlphaFoldDB" id="A0A7R9QQE7"/>
<dbReference type="Proteomes" id="UP000728032">
    <property type="component" value="Unassembled WGS sequence"/>
</dbReference>
<evidence type="ECO:0000313" key="2">
    <source>
        <dbReference type="EMBL" id="CAD7654055.1"/>
    </source>
</evidence>
<dbReference type="EMBL" id="OC922272">
    <property type="protein sequence ID" value="CAD7654055.1"/>
    <property type="molecule type" value="Genomic_DNA"/>
</dbReference>
<organism evidence="2">
    <name type="scientific">Oppiella nova</name>
    <dbReference type="NCBI Taxonomy" id="334625"/>
    <lineage>
        <taxon>Eukaryota</taxon>
        <taxon>Metazoa</taxon>
        <taxon>Ecdysozoa</taxon>
        <taxon>Arthropoda</taxon>
        <taxon>Chelicerata</taxon>
        <taxon>Arachnida</taxon>
        <taxon>Acari</taxon>
        <taxon>Acariformes</taxon>
        <taxon>Sarcoptiformes</taxon>
        <taxon>Oribatida</taxon>
        <taxon>Brachypylina</taxon>
        <taxon>Oppioidea</taxon>
        <taxon>Oppiidae</taxon>
        <taxon>Oppiella</taxon>
    </lineage>
</organism>
<keyword evidence="3" id="KW-1185">Reference proteome</keyword>
<feature type="region of interest" description="Disordered" evidence="1">
    <location>
        <begin position="22"/>
        <end position="229"/>
    </location>
</feature>
<accession>A0A7R9QQE7</accession>
<evidence type="ECO:0000313" key="3">
    <source>
        <dbReference type="Proteomes" id="UP000728032"/>
    </source>
</evidence>
<feature type="compositionally biased region" description="Polar residues" evidence="1">
    <location>
        <begin position="206"/>
        <end position="215"/>
    </location>
</feature>
<reference evidence="2" key="1">
    <citation type="submission" date="2020-11" db="EMBL/GenBank/DDBJ databases">
        <authorList>
            <person name="Tran Van P."/>
        </authorList>
    </citation>
    <scope>NUCLEOTIDE SEQUENCE</scope>
</reference>
<proteinExistence type="predicted"/>
<evidence type="ECO:0000256" key="1">
    <source>
        <dbReference type="SAM" id="MobiDB-lite"/>
    </source>
</evidence>
<feature type="compositionally biased region" description="Polar residues" evidence="1">
    <location>
        <begin position="133"/>
        <end position="149"/>
    </location>
</feature>
<feature type="non-terminal residue" evidence="2">
    <location>
        <position position="1"/>
    </location>
</feature>
<feature type="compositionally biased region" description="Basic and acidic residues" evidence="1">
    <location>
        <begin position="105"/>
        <end position="132"/>
    </location>
</feature>